<feature type="compositionally biased region" description="Polar residues" evidence="1">
    <location>
        <begin position="18"/>
        <end position="27"/>
    </location>
</feature>
<dbReference type="OrthoDB" id="61070at2759"/>
<sequence length="284" mass="31189">MGNGASTRPPAAGGQPPTEGSPNPRRSFNFQRMQELYQRLFSTPANPNVIPVLGSDWYTTVVLAASPSQRSSSCDLVLTNLRNKTDAALSCVQTYLDVAQSEYPKIFYGDAAIDFVLSCSMLQPLDVASSVEWPTFKTILPGVLLSRHSVLDIQLGYAQVVVADGMEPGTPLLLHVLYRRYIRDNRVILVLQSITNDELYAIDQRRLLCLSGWLVFDRVSETVTQARAILRCEAKLDAVPAAIQVKDERLTVHTQWILQILSGIYAPVASKLPNGPSKPSSATS</sequence>
<dbReference type="RefSeq" id="XP_012202501.1">
    <property type="nucleotide sequence ID" value="XM_012347111.1"/>
</dbReference>
<dbReference type="Proteomes" id="UP000030745">
    <property type="component" value="Unassembled WGS sequence"/>
</dbReference>
<name>A0A067CJZ1_SAPPC</name>
<evidence type="ECO:0000313" key="3">
    <source>
        <dbReference type="Proteomes" id="UP000030745"/>
    </source>
</evidence>
<accession>A0A067CJZ1</accession>
<organism evidence="2 3">
    <name type="scientific">Saprolegnia parasitica (strain CBS 223.65)</name>
    <dbReference type="NCBI Taxonomy" id="695850"/>
    <lineage>
        <taxon>Eukaryota</taxon>
        <taxon>Sar</taxon>
        <taxon>Stramenopiles</taxon>
        <taxon>Oomycota</taxon>
        <taxon>Saprolegniomycetes</taxon>
        <taxon>Saprolegniales</taxon>
        <taxon>Saprolegniaceae</taxon>
        <taxon>Saprolegnia</taxon>
    </lineage>
</organism>
<keyword evidence="3" id="KW-1185">Reference proteome</keyword>
<evidence type="ECO:0000256" key="1">
    <source>
        <dbReference type="SAM" id="MobiDB-lite"/>
    </source>
</evidence>
<feature type="region of interest" description="Disordered" evidence="1">
    <location>
        <begin position="1"/>
        <end position="27"/>
    </location>
</feature>
<dbReference type="AlphaFoldDB" id="A0A067CJZ1"/>
<dbReference type="EMBL" id="KK583221">
    <property type="protein sequence ID" value="KDO26856.1"/>
    <property type="molecule type" value="Genomic_DNA"/>
</dbReference>
<dbReference type="KEGG" id="spar:SPRG_08146"/>
<reference evidence="2 3" key="1">
    <citation type="journal article" date="2013" name="PLoS Genet.">
        <title>Distinctive expansion of potential virulence genes in the genome of the oomycete fish pathogen Saprolegnia parasitica.</title>
        <authorList>
            <person name="Jiang R.H."/>
            <person name="de Bruijn I."/>
            <person name="Haas B.J."/>
            <person name="Belmonte R."/>
            <person name="Lobach L."/>
            <person name="Christie J."/>
            <person name="van den Ackerveken G."/>
            <person name="Bottin A."/>
            <person name="Bulone V."/>
            <person name="Diaz-Moreno S.M."/>
            <person name="Dumas B."/>
            <person name="Fan L."/>
            <person name="Gaulin E."/>
            <person name="Govers F."/>
            <person name="Grenville-Briggs L.J."/>
            <person name="Horner N.R."/>
            <person name="Levin J.Z."/>
            <person name="Mammella M."/>
            <person name="Meijer H.J."/>
            <person name="Morris P."/>
            <person name="Nusbaum C."/>
            <person name="Oome S."/>
            <person name="Phillips A.J."/>
            <person name="van Rooyen D."/>
            <person name="Rzeszutek E."/>
            <person name="Saraiva M."/>
            <person name="Secombes C.J."/>
            <person name="Seidl M.F."/>
            <person name="Snel B."/>
            <person name="Stassen J.H."/>
            <person name="Sykes S."/>
            <person name="Tripathy S."/>
            <person name="van den Berg H."/>
            <person name="Vega-Arreguin J.C."/>
            <person name="Wawra S."/>
            <person name="Young S.K."/>
            <person name="Zeng Q."/>
            <person name="Dieguez-Uribeondo J."/>
            <person name="Russ C."/>
            <person name="Tyler B.M."/>
            <person name="van West P."/>
        </authorList>
    </citation>
    <scope>NUCLEOTIDE SEQUENCE [LARGE SCALE GENOMIC DNA]</scope>
    <source>
        <strain evidence="2 3">CBS 223.65</strain>
    </source>
</reference>
<dbReference type="VEuPathDB" id="FungiDB:SPRG_08146"/>
<protein>
    <submittedName>
        <fullName evidence="2">Uncharacterized protein</fullName>
    </submittedName>
</protein>
<gene>
    <name evidence="2" type="ORF">SPRG_08146</name>
</gene>
<evidence type="ECO:0000313" key="2">
    <source>
        <dbReference type="EMBL" id="KDO26856.1"/>
    </source>
</evidence>
<dbReference type="OMA" id="QWILQIL"/>
<dbReference type="GeneID" id="24130380"/>
<proteinExistence type="predicted"/>